<dbReference type="Pfam" id="PF00496">
    <property type="entry name" value="SBP_bac_5"/>
    <property type="match status" value="1"/>
</dbReference>
<dbReference type="PANTHER" id="PTHR30290:SF9">
    <property type="entry name" value="OLIGOPEPTIDE-BINDING PROTEIN APPA"/>
    <property type="match status" value="1"/>
</dbReference>
<evidence type="ECO:0000256" key="1">
    <source>
        <dbReference type="ARBA" id="ARBA00005695"/>
    </source>
</evidence>
<dbReference type="PANTHER" id="PTHR30290">
    <property type="entry name" value="PERIPLASMIC BINDING COMPONENT OF ABC TRANSPORTER"/>
    <property type="match status" value="1"/>
</dbReference>
<name>A0ABV7B6I4_9GAMM</name>
<dbReference type="EMBL" id="JBHRSQ010000018">
    <property type="protein sequence ID" value="MFC2993082.1"/>
    <property type="molecule type" value="Genomic_DNA"/>
</dbReference>
<evidence type="ECO:0000259" key="4">
    <source>
        <dbReference type="Pfam" id="PF00496"/>
    </source>
</evidence>
<comment type="caution">
    <text evidence="5">The sequence shown here is derived from an EMBL/GenBank/DDBJ whole genome shotgun (WGS) entry which is preliminary data.</text>
</comment>
<sequence>MRGVGLGISALVLVAAVTVALWPLKDGPMRERATRESPLLNVEREALAQRGGALLDEIVFLRETDLGRVTGLIESGSHQLFSQGISSPTVVNRLRDSVYADVDLAYGTSSELTLNPAGPELADGNLNPFALPKIREALNWLIDRRHVAEELYGGLAVPRTLPLSTAFPDYARLAVVARELELRYAHDPVRARAAIDDGMHELGASREEGRWTWRGEPVRLRLLIRTEDERRRVGDYLANLLHDEGFEVERRYRTAEEASRLWIATDPAAGHWHLYTGAWISIVIQRDQADNFSFYYTPRGRAEPLWQAYRPTPEFDALAERLSRRDYRDWEERQEMMAQALELALEDASRVWLVDQLNASARAANVEVAADLAGGVSGSALWPYTLRYTDRLGGRMVVGLPGLLGEPWNPVAGSNWAFDRMITRATQDPVVLPDPYTGLYHPQRITRAEVAVEQGVPVEHTLEWLKVTREARIAVPDAAWVDWDAQQGRFITVGEAHPEGLEARTRVRVHYDADLFERQWHDGSTLSPADIVLPWILDFERASEASPLFDPAHLATFEAFRSHFRGWRIVSIDPLVIEIYSDQIFPDAESIVAARAPSPLPWHVLMLGILGERRGELAFSSNKADRQRVDWLSLVAGPSLPALARLLEQARATSELPYQLALGEWLTPGERERRFEALAAWHEAFGHFWVGSGPYRLHSVHPVEGSVVLRRFEGFRDPADRWLGLSTAPIPELVLDGPLVVAAGDDPGAGALAAGGAEGREAAAFRLSVTVEGEPYPEEAIHEVNYLLFDGQGALAQRGDASSLGDGEWRVLLDAETLAALGSGANSLELAVTSKWVALPAFASHVFATVPGNEEDPR</sequence>
<dbReference type="InterPro" id="IPR000914">
    <property type="entry name" value="SBP_5_dom"/>
</dbReference>
<gene>
    <name evidence="5" type="ORF">ACFODV_13715</name>
</gene>
<evidence type="ECO:0000256" key="3">
    <source>
        <dbReference type="ARBA" id="ARBA00022729"/>
    </source>
</evidence>
<evidence type="ECO:0000313" key="6">
    <source>
        <dbReference type="Proteomes" id="UP001595386"/>
    </source>
</evidence>
<comment type="similarity">
    <text evidence="1">Belongs to the bacterial solute-binding protein 5 family.</text>
</comment>
<dbReference type="Gene3D" id="3.10.105.10">
    <property type="entry name" value="Dipeptide-binding Protein, Domain 3"/>
    <property type="match status" value="1"/>
</dbReference>
<accession>A0ABV7B6I4</accession>
<evidence type="ECO:0000313" key="5">
    <source>
        <dbReference type="EMBL" id="MFC2993082.1"/>
    </source>
</evidence>
<dbReference type="SUPFAM" id="SSF53850">
    <property type="entry name" value="Periplasmic binding protein-like II"/>
    <property type="match status" value="2"/>
</dbReference>
<dbReference type="InterPro" id="IPR039424">
    <property type="entry name" value="SBP_5"/>
</dbReference>
<dbReference type="RefSeq" id="WP_379760369.1">
    <property type="nucleotide sequence ID" value="NZ_JBHRSQ010000018.1"/>
</dbReference>
<keyword evidence="2" id="KW-0813">Transport</keyword>
<keyword evidence="3" id="KW-0732">Signal</keyword>
<evidence type="ECO:0000256" key="2">
    <source>
        <dbReference type="ARBA" id="ARBA00022448"/>
    </source>
</evidence>
<reference evidence="6" key="1">
    <citation type="journal article" date="2019" name="Int. J. Syst. Evol. Microbiol.">
        <title>The Global Catalogue of Microorganisms (GCM) 10K type strain sequencing project: providing services to taxonomists for standard genome sequencing and annotation.</title>
        <authorList>
            <consortium name="The Broad Institute Genomics Platform"/>
            <consortium name="The Broad Institute Genome Sequencing Center for Infectious Disease"/>
            <person name="Wu L."/>
            <person name="Ma J."/>
        </authorList>
    </citation>
    <scope>NUCLEOTIDE SEQUENCE [LARGE SCALE GENOMIC DNA]</scope>
    <source>
        <strain evidence="6">KCTC 52660</strain>
    </source>
</reference>
<feature type="domain" description="Solute-binding protein family 5" evidence="4">
    <location>
        <begin position="53"/>
        <end position="285"/>
    </location>
</feature>
<dbReference type="Proteomes" id="UP001595386">
    <property type="component" value="Unassembled WGS sequence"/>
</dbReference>
<proteinExistence type="inferred from homology"/>
<keyword evidence="6" id="KW-1185">Reference proteome</keyword>
<protein>
    <submittedName>
        <fullName evidence="5">ABC transporter substrate-binding protein</fullName>
    </submittedName>
</protein>
<organism evidence="5 6">
    <name type="scientific">Halomonas tibetensis</name>
    <dbReference type="NCBI Taxonomy" id="2259590"/>
    <lineage>
        <taxon>Bacteria</taxon>
        <taxon>Pseudomonadati</taxon>
        <taxon>Pseudomonadota</taxon>
        <taxon>Gammaproteobacteria</taxon>
        <taxon>Oceanospirillales</taxon>
        <taxon>Halomonadaceae</taxon>
        <taxon>Halomonas</taxon>
    </lineage>
</organism>